<proteinExistence type="predicted"/>
<keyword evidence="2" id="KW-0732">Signal</keyword>
<evidence type="ECO:0000256" key="2">
    <source>
        <dbReference type="SAM" id="SignalP"/>
    </source>
</evidence>
<gene>
    <name evidence="3" type="ORF">hbim_03555</name>
</gene>
<name>A0AAI8TWD5_MYCME</name>
<feature type="chain" id="PRO_5042588715" description="DUF732 domain-containing protein" evidence="2">
    <location>
        <begin position="36"/>
        <end position="137"/>
    </location>
</feature>
<feature type="region of interest" description="Disordered" evidence="1">
    <location>
        <begin position="38"/>
        <end position="74"/>
    </location>
</feature>
<dbReference type="Proteomes" id="UP001241092">
    <property type="component" value="Chromosome"/>
</dbReference>
<dbReference type="EMBL" id="AP027452">
    <property type="protein sequence ID" value="BDY29616.1"/>
    <property type="molecule type" value="Genomic_DNA"/>
</dbReference>
<organism evidence="3 4">
    <name type="scientific">Mycolicibacterium mageritense</name>
    <name type="common">Mycobacterium mageritense</name>
    <dbReference type="NCBI Taxonomy" id="53462"/>
    <lineage>
        <taxon>Bacteria</taxon>
        <taxon>Bacillati</taxon>
        <taxon>Actinomycetota</taxon>
        <taxon>Actinomycetes</taxon>
        <taxon>Mycobacteriales</taxon>
        <taxon>Mycobacteriaceae</taxon>
        <taxon>Mycolicibacterium</taxon>
    </lineage>
</organism>
<feature type="compositionally biased region" description="Low complexity" evidence="1">
    <location>
        <begin position="48"/>
        <end position="64"/>
    </location>
</feature>
<feature type="signal peptide" evidence="2">
    <location>
        <begin position="1"/>
        <end position="35"/>
    </location>
</feature>
<sequence>MTASPSVTRRVQYIQRMRKTTVLLAALALAVAACANSVDGTPVAGPDTGTSVSEETTTTQTTTQASEPPAAGDPGLLGLTCGEFMGMGVDEQKSAAHDLAVLLDRPLAAANENNYLLITAFCAGEPDTLVKDTLPLA</sequence>
<evidence type="ECO:0000313" key="4">
    <source>
        <dbReference type="Proteomes" id="UP001241092"/>
    </source>
</evidence>
<accession>A0AAI8TWD5</accession>
<reference evidence="3" key="1">
    <citation type="submission" date="2023-03" db="EMBL/GenBank/DDBJ databases">
        <title>Draft genome sequence of a Mycolicibacterium mageritense strain H4_3_1 isolated from a hybrid biological-inorganic system reactor.</title>
        <authorList>
            <person name="Feng X."/>
            <person name="Kazama D."/>
            <person name="Sato K."/>
            <person name="Kobayashi H."/>
        </authorList>
    </citation>
    <scope>NUCLEOTIDE SEQUENCE</scope>
    <source>
        <strain evidence="3">H4_3_1</strain>
    </source>
</reference>
<protein>
    <recommendedName>
        <fullName evidence="5">DUF732 domain-containing protein</fullName>
    </recommendedName>
</protein>
<evidence type="ECO:0000256" key="1">
    <source>
        <dbReference type="SAM" id="MobiDB-lite"/>
    </source>
</evidence>
<evidence type="ECO:0008006" key="5">
    <source>
        <dbReference type="Google" id="ProtNLM"/>
    </source>
</evidence>
<evidence type="ECO:0000313" key="3">
    <source>
        <dbReference type="EMBL" id="BDY29616.1"/>
    </source>
</evidence>
<dbReference type="AlphaFoldDB" id="A0AAI8TWD5"/>